<evidence type="ECO:0000259" key="2">
    <source>
        <dbReference type="Pfam" id="PF19335"/>
    </source>
</evidence>
<dbReference type="SMART" id="SM00938">
    <property type="entry name" value="P-II"/>
    <property type="match status" value="1"/>
</dbReference>
<proteinExistence type="predicted"/>
<organism evidence="3 4">
    <name type="scientific">Melioribacter roseus (strain DSM 23840 / JCM 17771 / VKM B-2668 / P3M-2)</name>
    <dbReference type="NCBI Taxonomy" id="1191523"/>
    <lineage>
        <taxon>Bacteria</taxon>
        <taxon>Pseudomonadati</taxon>
        <taxon>Ignavibacteriota</taxon>
        <taxon>Ignavibacteria</taxon>
        <taxon>Ignavibacteriales</taxon>
        <taxon>Melioribacteraceae</taxon>
        <taxon>Melioribacter</taxon>
    </lineage>
</organism>
<name>I7A271_MELRP</name>
<evidence type="ECO:0000313" key="3">
    <source>
        <dbReference type="EMBL" id="AFN74016.1"/>
    </source>
</evidence>
<dbReference type="InterPro" id="IPR045800">
    <property type="entry name" value="HMBD"/>
</dbReference>
<dbReference type="PANTHER" id="PTHR30115:SF11">
    <property type="entry name" value="NITROGEN REGULATORY PROTEIN P-II HOMOLOG"/>
    <property type="match status" value="1"/>
</dbReference>
<dbReference type="GO" id="GO:0006808">
    <property type="term" value="P:regulation of nitrogen utilization"/>
    <property type="evidence" value="ECO:0007669"/>
    <property type="project" value="InterPro"/>
</dbReference>
<evidence type="ECO:0000256" key="1">
    <source>
        <dbReference type="SAM" id="Phobius"/>
    </source>
</evidence>
<dbReference type="Pfam" id="PF19335">
    <property type="entry name" value="HMBD"/>
    <property type="match status" value="1"/>
</dbReference>
<dbReference type="Pfam" id="PF00543">
    <property type="entry name" value="P-II"/>
    <property type="match status" value="1"/>
</dbReference>
<dbReference type="InterPro" id="IPR015867">
    <property type="entry name" value="N-reg_PII/ATP_PRibTrfase_C"/>
</dbReference>
<dbReference type="GO" id="GO:0046872">
    <property type="term" value="F:metal ion binding"/>
    <property type="evidence" value="ECO:0007669"/>
    <property type="project" value="InterPro"/>
</dbReference>
<keyword evidence="1" id="KW-1133">Transmembrane helix</keyword>
<reference evidence="3 4" key="1">
    <citation type="journal article" date="2013" name="PLoS ONE">
        <title>Genomic analysis of Melioribacter roseus, facultatively anaerobic organotrophic bacterium representing a novel deep lineage within Bacteriodetes/Chlorobi group.</title>
        <authorList>
            <person name="Kadnikov V.V."/>
            <person name="Mardanov A.V."/>
            <person name="Podosokorskaya O.A."/>
            <person name="Gavrilov S.N."/>
            <person name="Kublanov I.V."/>
            <person name="Beletsky A.V."/>
            <person name="Bonch-Osmolovskaya E.A."/>
            <person name="Ravin N.V."/>
        </authorList>
    </citation>
    <scope>NUCLEOTIDE SEQUENCE [LARGE SCALE GENOMIC DNA]</scope>
    <source>
        <strain evidence="4">JCM 17771 / P3M-2</strain>
    </source>
</reference>
<dbReference type="InterPro" id="IPR002187">
    <property type="entry name" value="N-reg_PII"/>
</dbReference>
<keyword evidence="4" id="KW-1185">Reference proteome</keyword>
<feature type="domain" description="Heavy metal binding" evidence="2">
    <location>
        <begin position="273"/>
        <end position="291"/>
    </location>
</feature>
<dbReference type="GO" id="GO:0030234">
    <property type="term" value="F:enzyme regulator activity"/>
    <property type="evidence" value="ECO:0007669"/>
    <property type="project" value="InterPro"/>
</dbReference>
<dbReference type="GO" id="GO:0005524">
    <property type="term" value="F:ATP binding"/>
    <property type="evidence" value="ECO:0007669"/>
    <property type="project" value="TreeGrafter"/>
</dbReference>
<dbReference type="PROSITE" id="PS51343">
    <property type="entry name" value="PII_GLNB_DOM"/>
    <property type="match status" value="1"/>
</dbReference>
<evidence type="ECO:0000313" key="4">
    <source>
        <dbReference type="Proteomes" id="UP000009011"/>
    </source>
</evidence>
<dbReference type="Gene3D" id="3.30.70.120">
    <property type="match status" value="1"/>
</dbReference>
<dbReference type="EMBL" id="CP003557">
    <property type="protein sequence ID" value="AFN74016.1"/>
    <property type="molecule type" value="Genomic_DNA"/>
</dbReference>
<dbReference type="eggNOG" id="COG0347">
    <property type="taxonomic scope" value="Bacteria"/>
</dbReference>
<dbReference type="PANTHER" id="PTHR30115">
    <property type="entry name" value="NITROGEN REGULATORY PROTEIN P-II"/>
    <property type="match status" value="1"/>
</dbReference>
<protein>
    <submittedName>
        <fullName evidence="3">Nitrogen regulatory protein p-ii</fullName>
    </submittedName>
</protein>
<dbReference type="STRING" id="1191523.MROS_0774"/>
<dbReference type="RefSeq" id="WP_014855452.1">
    <property type="nucleotide sequence ID" value="NC_018178.1"/>
</dbReference>
<dbReference type="GO" id="GO:0005829">
    <property type="term" value="C:cytosol"/>
    <property type="evidence" value="ECO:0007669"/>
    <property type="project" value="TreeGrafter"/>
</dbReference>
<dbReference type="InterPro" id="IPR011322">
    <property type="entry name" value="N-reg_PII-like_a/b"/>
</dbReference>
<dbReference type="KEGG" id="mro:MROS_0774"/>
<keyword evidence="1" id="KW-0472">Membrane</keyword>
<keyword evidence="1" id="KW-0812">Transmembrane</keyword>
<dbReference type="AlphaFoldDB" id="I7A271"/>
<accession>I7A271</accession>
<dbReference type="OrthoDB" id="9802729at2"/>
<dbReference type="PRINTS" id="PR00340">
    <property type="entry name" value="PIIGLNB"/>
</dbReference>
<gene>
    <name evidence="3" type="ordered locus">MROS_0774</name>
</gene>
<dbReference type="HOGENOM" id="CLU_896606_0_0_10"/>
<sequence>MKEIKAYIRRERADLIIQNLESAGVKGMTVIDVYALCEWADQDSFSYSIEFVEKYSKVIKLEIVCDDEEVEKLSEIILRYGHTGKSGDGMIFISPVETSIKIKTKEKTKFNMNYKLLTLFAKVKKRTGEREYFCSYIARDGKPVQARITKSTYDFLKQNSSSNKKRSYKMKRLKSIDAAILALIFAFASISFAQSNSDSTKSQHKMMHDKNHKMHEMMKDSAMHTETMDMHKMRGSDHHMTKKSPLIREGIIDLEAIDENKDGKVFQDQMDWNVISDNPGFCPICEMKLKETTLDQAKKKLLEHGYKVKQ</sequence>
<dbReference type="SUPFAM" id="SSF54913">
    <property type="entry name" value="GlnB-like"/>
    <property type="match status" value="1"/>
</dbReference>
<feature type="transmembrane region" description="Helical" evidence="1">
    <location>
        <begin position="175"/>
        <end position="193"/>
    </location>
</feature>
<dbReference type="Proteomes" id="UP000009011">
    <property type="component" value="Chromosome"/>
</dbReference>